<dbReference type="RefSeq" id="WP_280102916.1">
    <property type="nucleotide sequence ID" value="NZ_CP122959.1"/>
</dbReference>
<dbReference type="EMBL" id="CP122959">
    <property type="protein sequence ID" value="WGI19244.1"/>
    <property type="molecule type" value="Genomic_DNA"/>
</dbReference>
<sequence>MNQKMEFAVDANEIQRLVIQYCNLEQPLDVGERAFEDVLQYLISNQKRIKTDRSFVEANLIGFFDNQNKNSLIIDVISNELKAILSNLGYEDSKIILKKWASKGHLVASKDRLSIRKVTDNRRETFYALKLSSDEAKSFVILSPNDGIDYNSDNRNSINNIGANFDLKKAIEEASKGPFPDLLEFSDLDSELT</sequence>
<name>A0AAF0GNI9_LATSK</name>
<dbReference type="InterPro" id="IPR040538">
    <property type="entry name" value="Cch_HTH"/>
</dbReference>
<proteinExistence type="predicted"/>
<dbReference type="Pfam" id="PF18662">
    <property type="entry name" value="HTH_56"/>
    <property type="match status" value="1"/>
</dbReference>
<evidence type="ECO:0000313" key="3">
    <source>
        <dbReference type="Proteomes" id="UP001179858"/>
    </source>
</evidence>
<dbReference type="Proteomes" id="UP001179858">
    <property type="component" value="Chromosome"/>
</dbReference>
<organism evidence="2 3">
    <name type="scientific">Latilactobacillus sakei</name>
    <name type="common">Lactobacillus sakei</name>
    <dbReference type="NCBI Taxonomy" id="1599"/>
    <lineage>
        <taxon>Bacteria</taxon>
        <taxon>Bacillati</taxon>
        <taxon>Bacillota</taxon>
        <taxon>Bacilli</taxon>
        <taxon>Lactobacillales</taxon>
        <taxon>Lactobacillaceae</taxon>
        <taxon>Latilactobacillus</taxon>
    </lineage>
</organism>
<protein>
    <recommendedName>
        <fullName evidence="1">Cch helix turn helix domain-containing protein</fullName>
    </recommendedName>
</protein>
<evidence type="ECO:0000259" key="1">
    <source>
        <dbReference type="Pfam" id="PF18662"/>
    </source>
</evidence>
<accession>A0AAF0GNI9</accession>
<dbReference type="AlphaFoldDB" id="A0AAF0GNI9"/>
<evidence type="ECO:0000313" key="2">
    <source>
        <dbReference type="EMBL" id="WGI19244.1"/>
    </source>
</evidence>
<feature type="domain" description="Cch helix turn helix" evidence="1">
    <location>
        <begin position="29"/>
        <end position="133"/>
    </location>
</feature>
<reference evidence="2" key="1">
    <citation type="submission" date="2023-04" db="EMBL/GenBank/DDBJ databases">
        <title>Novel strain of Lactilactobacillus sakei and use thereof.</title>
        <authorList>
            <person name="Kim S.Y."/>
        </authorList>
    </citation>
    <scope>NUCLEOTIDE SEQUENCE</scope>
    <source>
        <strain evidence="2">HUP1</strain>
    </source>
</reference>
<gene>
    <name evidence="2" type="ORF">QBD03_00420</name>
</gene>